<reference evidence="2 3" key="1">
    <citation type="submission" date="2019-11" db="EMBL/GenBank/DDBJ databases">
        <authorList>
            <person name="Li X."/>
        </authorList>
    </citation>
    <scope>NUCLEOTIDE SEQUENCE [LARGE SCALE GENOMIC DNA]</scope>
    <source>
        <strain evidence="2 3">L9</strain>
    </source>
</reference>
<name>A0A6N8FK78_9BACI</name>
<dbReference type="InterPro" id="IPR051448">
    <property type="entry name" value="CdaR-like_regulators"/>
</dbReference>
<dbReference type="EMBL" id="WOCA01000017">
    <property type="protein sequence ID" value="MUK90062.1"/>
    <property type="molecule type" value="Genomic_DNA"/>
</dbReference>
<dbReference type="RefSeq" id="WP_155670505.1">
    <property type="nucleotide sequence ID" value="NZ_WOCA01000017.1"/>
</dbReference>
<dbReference type="Gene3D" id="1.10.10.2840">
    <property type="entry name" value="PucR C-terminal helix-turn-helix domain"/>
    <property type="match status" value="1"/>
</dbReference>
<feature type="domain" description="PucR C-terminal helix-turn-helix" evidence="1">
    <location>
        <begin position="234"/>
        <end position="292"/>
    </location>
</feature>
<accession>A0A6N8FK78</accession>
<organism evidence="2 3">
    <name type="scientific">Ornithinibacillus caprae</name>
    <dbReference type="NCBI Taxonomy" id="2678566"/>
    <lineage>
        <taxon>Bacteria</taxon>
        <taxon>Bacillati</taxon>
        <taxon>Bacillota</taxon>
        <taxon>Bacilli</taxon>
        <taxon>Bacillales</taxon>
        <taxon>Bacillaceae</taxon>
        <taxon>Ornithinibacillus</taxon>
    </lineage>
</organism>
<dbReference type="PANTHER" id="PTHR33744:SF15">
    <property type="entry name" value="CARBOHYDRATE DIACID REGULATOR"/>
    <property type="match status" value="1"/>
</dbReference>
<gene>
    <name evidence="2" type="ORF">GMD78_16950</name>
</gene>
<protein>
    <recommendedName>
        <fullName evidence="1">PucR C-terminal helix-turn-helix domain-containing protein</fullName>
    </recommendedName>
</protein>
<sequence>MITQLKKIFPSLIILTDIDQNLDSNFEWYLHDTNELIGIHKSELTSKDKGLLATFLEPYTHTFPLPTQKEKLWENRITNHSNMQLDANITYRFVYFSISNNQIDPISFKEALNELFAMDITILWENQQEGIIIEEQKKHAEEDISYEKIIDILMSDLYVKINFLVGPFREDLHLVKEHYENLLRSAKMSFSYTDKNVLSYVEVIPYILIDQIEASYKKEISKTILKDFATDQELLQTIEVFLESNLNISVAAKKLYMHRNSLQYRLDKFYEATGIDVRDFHQALTVYLALLANN</sequence>
<dbReference type="SUPFAM" id="SSF46689">
    <property type="entry name" value="Homeodomain-like"/>
    <property type="match status" value="1"/>
</dbReference>
<evidence type="ECO:0000313" key="2">
    <source>
        <dbReference type="EMBL" id="MUK90062.1"/>
    </source>
</evidence>
<dbReference type="Proteomes" id="UP000469125">
    <property type="component" value="Unassembled WGS sequence"/>
</dbReference>
<dbReference type="InterPro" id="IPR025736">
    <property type="entry name" value="PucR_C-HTH_dom"/>
</dbReference>
<evidence type="ECO:0000259" key="1">
    <source>
        <dbReference type="Pfam" id="PF13556"/>
    </source>
</evidence>
<dbReference type="InterPro" id="IPR009057">
    <property type="entry name" value="Homeodomain-like_sf"/>
</dbReference>
<dbReference type="Pfam" id="PF13556">
    <property type="entry name" value="HTH_30"/>
    <property type="match status" value="1"/>
</dbReference>
<dbReference type="PANTHER" id="PTHR33744">
    <property type="entry name" value="CARBOHYDRATE DIACID REGULATOR"/>
    <property type="match status" value="1"/>
</dbReference>
<proteinExistence type="predicted"/>
<dbReference type="InterPro" id="IPR042070">
    <property type="entry name" value="PucR_C-HTH_sf"/>
</dbReference>
<evidence type="ECO:0000313" key="3">
    <source>
        <dbReference type="Proteomes" id="UP000469125"/>
    </source>
</evidence>
<comment type="caution">
    <text evidence="2">The sequence shown here is derived from an EMBL/GenBank/DDBJ whole genome shotgun (WGS) entry which is preliminary data.</text>
</comment>
<dbReference type="AlphaFoldDB" id="A0A6N8FK78"/>
<keyword evidence="3" id="KW-1185">Reference proteome</keyword>